<evidence type="ECO:0008006" key="3">
    <source>
        <dbReference type="Google" id="ProtNLM"/>
    </source>
</evidence>
<gene>
    <name evidence="1" type="ORF">I6I39_05060</name>
</gene>
<name>A0A7T9XW03_YEREN</name>
<protein>
    <recommendedName>
        <fullName evidence="3">Lipoprotein</fullName>
    </recommendedName>
</protein>
<proteinExistence type="predicted"/>
<reference evidence="1 2" key="1">
    <citation type="submission" date="2021-01" db="EMBL/GenBank/DDBJ databases">
        <title>FDA dAtabase for Regulatory Grade micrObial Sequences (FDA-ARGOS): Supporting development and validation of Infectious Disease Dx tests.</title>
        <authorList>
            <person name="Blissenbach B."/>
            <person name="Krut O."/>
            <person name="Tallon L."/>
            <person name="Sadzewicz L."/>
            <person name="Zhao X."/>
            <person name="Boylan J."/>
            <person name="Ott S."/>
            <person name="Bowen H."/>
            <person name="Vavikolanu K."/>
            <person name="Mehta A."/>
            <person name="Aluvathingal J."/>
            <person name="Nadendla S."/>
            <person name="Yan Y."/>
            <person name="Sichtig H."/>
        </authorList>
    </citation>
    <scope>NUCLEOTIDE SEQUENCE [LARGE SCALE GENOMIC DNA]</scope>
    <source>
        <strain evidence="1 2">FDAARGOS_1082</strain>
    </source>
</reference>
<dbReference type="RefSeq" id="WP_005159066.1">
    <property type="nucleotide sequence ID" value="NZ_CGBC01000010.1"/>
</dbReference>
<dbReference type="GeneID" id="31411744"/>
<evidence type="ECO:0000313" key="1">
    <source>
        <dbReference type="EMBL" id="QQU48114.1"/>
    </source>
</evidence>
<accession>A0A7T9XW03</accession>
<dbReference type="EMBL" id="CP068146">
    <property type="protein sequence ID" value="QQU48114.1"/>
    <property type="molecule type" value="Genomic_DNA"/>
</dbReference>
<dbReference type="Proteomes" id="UP000595309">
    <property type="component" value="Chromosome"/>
</dbReference>
<sequence length="138" mass="16173">MNEYFGKLYKITFSILCLSLLSSCATKNEQQLLVYKINNEYFSLDKKCVERVYLRENRPIFYLNDNVIIELDNKKECVQQFSKFITSNIGEQMEIRFKGVEIVPVTWIRSAMLFDNGMLSQAVTKREMALEIVKGYAQ</sequence>
<evidence type="ECO:0000313" key="2">
    <source>
        <dbReference type="Proteomes" id="UP000595309"/>
    </source>
</evidence>
<dbReference type="PROSITE" id="PS51257">
    <property type="entry name" value="PROKAR_LIPOPROTEIN"/>
    <property type="match status" value="1"/>
</dbReference>
<dbReference type="AlphaFoldDB" id="A0A7T9XW03"/>
<organism evidence="1 2">
    <name type="scientific">Yersinia enterocolitica</name>
    <dbReference type="NCBI Taxonomy" id="630"/>
    <lineage>
        <taxon>Bacteria</taxon>
        <taxon>Pseudomonadati</taxon>
        <taxon>Pseudomonadota</taxon>
        <taxon>Gammaproteobacteria</taxon>
        <taxon>Enterobacterales</taxon>
        <taxon>Yersiniaceae</taxon>
        <taxon>Yersinia</taxon>
    </lineage>
</organism>